<reference evidence="1 2" key="1">
    <citation type="submission" date="2017-08" db="EMBL/GenBank/DDBJ databases">
        <title>Complete genome sequence of Gluconacetobacter saccharivorans CV1 isolated from Fermented Vinegar.</title>
        <authorList>
            <person name="Kim S.-Y."/>
        </authorList>
    </citation>
    <scope>NUCLEOTIDE SEQUENCE [LARGE SCALE GENOMIC DNA]</scope>
    <source>
        <strain evidence="1 2">CV1</strain>
        <plasmid evidence="1 2">unnamed2</plasmid>
    </source>
</reference>
<dbReference type="KEGG" id="ksc:CD178_03285"/>
<keyword evidence="2" id="KW-1185">Reference proteome</keyword>
<gene>
    <name evidence="1" type="ORF">CD178_03285</name>
</gene>
<organism evidence="1 2">
    <name type="scientific">Komagataeibacter saccharivorans</name>
    <dbReference type="NCBI Taxonomy" id="265959"/>
    <lineage>
        <taxon>Bacteria</taxon>
        <taxon>Pseudomonadati</taxon>
        <taxon>Pseudomonadota</taxon>
        <taxon>Alphaproteobacteria</taxon>
        <taxon>Acetobacterales</taxon>
        <taxon>Acetobacteraceae</taxon>
        <taxon>Komagataeibacter</taxon>
    </lineage>
</organism>
<sequence length="116" mass="12918">MIVGASSRRPMEQSVSGLYRQVIDRCDPAAHKPGGIEFPQFIAVRPEPSTRIIMPFIGKTDSHAVIAETPEFLDQAVFVLYVPFACQEGHDLIASGHRTILGRIDYKDPCHLRCPE</sequence>
<dbReference type="AlphaFoldDB" id="A0A347WGN6"/>
<dbReference type="Proteomes" id="UP000264120">
    <property type="component" value="Plasmid unnamed2"/>
</dbReference>
<dbReference type="EMBL" id="CP023038">
    <property type="protein sequence ID" value="AXY24029.1"/>
    <property type="molecule type" value="Genomic_DNA"/>
</dbReference>
<geneLocation type="plasmid" evidence="1 2">
    <name>unnamed2</name>
</geneLocation>
<evidence type="ECO:0000313" key="2">
    <source>
        <dbReference type="Proteomes" id="UP000264120"/>
    </source>
</evidence>
<accession>A0A347WGN6</accession>
<keyword evidence="1" id="KW-0614">Plasmid</keyword>
<name>A0A347WGN6_9PROT</name>
<evidence type="ECO:0000313" key="1">
    <source>
        <dbReference type="EMBL" id="AXY24029.1"/>
    </source>
</evidence>
<protein>
    <submittedName>
        <fullName evidence="1">Uncharacterized protein</fullName>
    </submittedName>
</protein>
<proteinExistence type="predicted"/>